<gene>
    <name evidence="3" type="ORF">DZF91_00130</name>
</gene>
<dbReference type="SUPFAM" id="SSF55347">
    <property type="entry name" value="Glyceraldehyde-3-phosphate dehydrogenase-like, C-terminal domain"/>
    <property type="match status" value="1"/>
</dbReference>
<proteinExistence type="inferred from homology"/>
<dbReference type="GO" id="GO:0004512">
    <property type="term" value="F:inositol-3-phosphate synthase activity"/>
    <property type="evidence" value="ECO:0007669"/>
    <property type="project" value="UniProtKB-EC"/>
</dbReference>
<comment type="caution">
    <text evidence="3">The sequence shown here is derived from an EMBL/GenBank/DDBJ whole genome shotgun (WGS) entry which is preliminary data.</text>
</comment>
<organism evidence="3 4">
    <name type="scientific">Actinomadura logoneensis</name>
    <dbReference type="NCBI Taxonomy" id="2293572"/>
    <lineage>
        <taxon>Bacteria</taxon>
        <taxon>Bacillati</taxon>
        <taxon>Actinomycetota</taxon>
        <taxon>Actinomycetes</taxon>
        <taxon>Streptosporangiales</taxon>
        <taxon>Thermomonosporaceae</taxon>
        <taxon>Actinomadura</taxon>
    </lineage>
</organism>
<dbReference type="Gene3D" id="3.30.360.10">
    <property type="entry name" value="Dihydrodipicolinate Reductase, domain 2"/>
    <property type="match status" value="1"/>
</dbReference>
<dbReference type="EC" id="5.5.1.4" evidence="3"/>
<dbReference type="InterPro" id="IPR002587">
    <property type="entry name" value="Myo-inos-1-P_Synthase"/>
</dbReference>
<dbReference type="GO" id="GO:0008654">
    <property type="term" value="P:phospholipid biosynthetic process"/>
    <property type="evidence" value="ECO:0007669"/>
    <property type="project" value="InterPro"/>
</dbReference>
<dbReference type="OrthoDB" id="9766811at2"/>
<dbReference type="AlphaFoldDB" id="A0A372JV47"/>
<keyword evidence="3" id="KW-0413">Isomerase</keyword>
<comment type="similarity">
    <text evidence="1">Belongs to the myo-inositol 1-phosphate synthase family.</text>
</comment>
<sequence length="359" mass="39352">MGSVRVAIVGVGNCASSLVQGVEFYKDASPETRVPGLMHVQFGEYHVGDVEFVAAFDVDAKKVGMDLSEAIFASENNTIKFADVPPSGVTVQRGHTFDGLGEYYRDMVEESDAEPVDVVQALKDAEVDVLVSYLPVGSEEADRFYAQCAIDAKVAFVNALPVFIASDPEWAAKFTEAGVPIVGDDIKSQVGATITHRVMAKLFEDRGVELLRTYQLNFGGNMDFMNMLERKRLQSKKISKTQSVTSQIPHEMAKADVHIGPSDHVPWLDDRKWAYVRLEGKSFGDTPLNLEYKLEVWDSPNSAGVIIDAVRAAKIAKDRGIGGPILSASSYFMKSPPEQYSDDDARDAVDAFINGELDR</sequence>
<evidence type="ECO:0000259" key="2">
    <source>
        <dbReference type="Pfam" id="PF01658"/>
    </source>
</evidence>
<accession>A0A372JV47</accession>
<dbReference type="NCBIfam" id="TIGR03450">
    <property type="entry name" value="mycothiol_INO1"/>
    <property type="match status" value="1"/>
</dbReference>
<dbReference type="PANTHER" id="PTHR43125:SF1">
    <property type="entry name" value="INOSITOL-3-PHOSPHATE SYNTHASE"/>
    <property type="match status" value="1"/>
</dbReference>
<dbReference type="EMBL" id="QURH01000005">
    <property type="protein sequence ID" value="RFU43624.1"/>
    <property type="molecule type" value="Genomic_DNA"/>
</dbReference>
<dbReference type="InterPro" id="IPR013021">
    <property type="entry name" value="Myo-inos-1-P_Synthase_GAPDH"/>
</dbReference>
<evidence type="ECO:0000256" key="1">
    <source>
        <dbReference type="ARBA" id="ARBA00010813"/>
    </source>
</evidence>
<dbReference type="InterPro" id="IPR036291">
    <property type="entry name" value="NAD(P)-bd_dom_sf"/>
</dbReference>
<protein>
    <submittedName>
        <fullName evidence="3">Inositol-3-phosphate synthase</fullName>
        <ecNumber evidence="3">5.5.1.4</ecNumber>
    </submittedName>
</protein>
<dbReference type="Proteomes" id="UP000261811">
    <property type="component" value="Unassembled WGS sequence"/>
</dbReference>
<evidence type="ECO:0000313" key="4">
    <source>
        <dbReference type="Proteomes" id="UP000261811"/>
    </source>
</evidence>
<reference evidence="3 4" key="1">
    <citation type="submission" date="2018-08" db="EMBL/GenBank/DDBJ databases">
        <title>Actinomadura jelena sp. nov., a novel Actinomycete isolated from soil in Chad.</title>
        <authorList>
            <person name="Shi L."/>
        </authorList>
    </citation>
    <scope>NUCLEOTIDE SEQUENCE [LARGE SCALE GENOMIC DNA]</scope>
    <source>
        <strain evidence="3 4">NEAU-G17</strain>
    </source>
</reference>
<dbReference type="GO" id="GO:0006021">
    <property type="term" value="P:inositol biosynthetic process"/>
    <property type="evidence" value="ECO:0007669"/>
    <property type="project" value="InterPro"/>
</dbReference>
<dbReference type="RefSeq" id="WP_117355480.1">
    <property type="nucleotide sequence ID" value="NZ_QURH01000005.1"/>
</dbReference>
<dbReference type="Gene3D" id="3.40.50.720">
    <property type="entry name" value="NAD(P)-binding Rossmann-like Domain"/>
    <property type="match status" value="1"/>
</dbReference>
<dbReference type="Pfam" id="PF01658">
    <property type="entry name" value="Inos-1-P_synth"/>
    <property type="match status" value="1"/>
</dbReference>
<keyword evidence="4" id="KW-1185">Reference proteome</keyword>
<dbReference type="InterPro" id="IPR052199">
    <property type="entry name" value="MIPS"/>
</dbReference>
<feature type="domain" description="Myo-inositol-1-phosphate synthase GAPDH-like" evidence="2">
    <location>
        <begin position="191"/>
        <end position="299"/>
    </location>
</feature>
<dbReference type="PANTHER" id="PTHR43125">
    <property type="entry name" value="INOSITOL-3-PHOSPHATE SYNTHASE"/>
    <property type="match status" value="1"/>
</dbReference>
<dbReference type="InterPro" id="IPR017815">
    <property type="entry name" value="Myo-inos-1-P_Synthase_actino"/>
</dbReference>
<dbReference type="PIRSF" id="PIRSF015578">
    <property type="entry name" value="Myoinos-ppht_syn"/>
    <property type="match status" value="1"/>
</dbReference>
<dbReference type="SUPFAM" id="SSF51735">
    <property type="entry name" value="NAD(P)-binding Rossmann-fold domains"/>
    <property type="match status" value="1"/>
</dbReference>
<name>A0A372JV47_9ACTN</name>
<evidence type="ECO:0000313" key="3">
    <source>
        <dbReference type="EMBL" id="RFU43624.1"/>
    </source>
</evidence>